<reference evidence="1 2" key="1">
    <citation type="submission" date="2019-03" db="EMBL/GenBank/DDBJ databases">
        <authorList>
            <person name="Li J."/>
        </authorList>
    </citation>
    <scope>NUCLEOTIDE SEQUENCE [LARGE SCALE GENOMIC DNA]</scope>
    <source>
        <strain evidence="1 2">3058</strain>
    </source>
</reference>
<proteinExistence type="predicted"/>
<keyword evidence="2" id="KW-1185">Reference proteome</keyword>
<dbReference type="GO" id="GO:0009253">
    <property type="term" value="P:peptidoglycan catabolic process"/>
    <property type="evidence" value="ECO:0007669"/>
    <property type="project" value="InterPro"/>
</dbReference>
<evidence type="ECO:0000313" key="2">
    <source>
        <dbReference type="Proteomes" id="UP000297972"/>
    </source>
</evidence>
<accession>A0A4Z1B8Y8</accession>
<gene>
    <name evidence="1" type="ORF">E4L95_22035</name>
</gene>
<protein>
    <submittedName>
        <fullName evidence="1">Uncharacterized protein</fullName>
    </submittedName>
</protein>
<organism evidence="1 2">
    <name type="scientific">Paracoccus liaowanqingii</name>
    <dbReference type="NCBI Taxonomy" id="2560053"/>
    <lineage>
        <taxon>Bacteria</taxon>
        <taxon>Pseudomonadati</taxon>
        <taxon>Pseudomonadota</taxon>
        <taxon>Alphaproteobacteria</taxon>
        <taxon>Rhodobacterales</taxon>
        <taxon>Paracoccaceae</taxon>
        <taxon>Paracoccus</taxon>
    </lineage>
</organism>
<dbReference type="RefSeq" id="WP_135819337.1">
    <property type="nucleotide sequence ID" value="NZ_SRPG01000447.1"/>
</dbReference>
<dbReference type="OrthoDB" id="8754850at2"/>
<dbReference type="Gene3D" id="3.40.80.10">
    <property type="entry name" value="Peptidoglycan recognition protein-like"/>
    <property type="match status" value="1"/>
</dbReference>
<name>A0A4Z1B8Y8_9RHOB</name>
<dbReference type="AlphaFoldDB" id="A0A4Z1B8Y8"/>
<dbReference type="GO" id="GO:0008745">
    <property type="term" value="F:N-acetylmuramoyl-L-alanine amidase activity"/>
    <property type="evidence" value="ECO:0007669"/>
    <property type="project" value="InterPro"/>
</dbReference>
<dbReference type="Proteomes" id="UP000297972">
    <property type="component" value="Unassembled WGS sequence"/>
</dbReference>
<dbReference type="InterPro" id="IPR036505">
    <property type="entry name" value="Amidase/PGRP_sf"/>
</dbReference>
<dbReference type="SUPFAM" id="SSF55846">
    <property type="entry name" value="N-acetylmuramoyl-L-alanine amidase-like"/>
    <property type="match status" value="1"/>
</dbReference>
<evidence type="ECO:0000313" key="1">
    <source>
        <dbReference type="EMBL" id="TGN37900.1"/>
    </source>
</evidence>
<comment type="caution">
    <text evidence="1">The sequence shown here is derived from an EMBL/GenBank/DDBJ whole genome shotgun (WGS) entry which is preliminary data.</text>
</comment>
<dbReference type="EMBL" id="SRPG01000447">
    <property type="protein sequence ID" value="TGN37900.1"/>
    <property type="molecule type" value="Genomic_DNA"/>
</dbReference>
<sequence>MADIRRWHLANGGKDIGYRGIMDRDGKVLMGRAIEWTRKRAFNSADDDWVVLRDGLVVGRVYYDISQN</sequence>